<dbReference type="Proteomes" id="UP000706525">
    <property type="component" value="Unassembled WGS sequence"/>
</dbReference>
<gene>
    <name evidence="3" type="ORF">LMG32289_05373</name>
</gene>
<dbReference type="CDD" id="cd01646">
    <property type="entry name" value="RT_Bac_retron_I"/>
    <property type="match status" value="1"/>
</dbReference>
<proteinExistence type="predicted"/>
<dbReference type="PROSITE" id="PS50878">
    <property type="entry name" value="RT_POL"/>
    <property type="match status" value="1"/>
</dbReference>
<feature type="region of interest" description="Disordered" evidence="1">
    <location>
        <begin position="436"/>
        <end position="464"/>
    </location>
</feature>
<accession>A0ABM8XSV8</accession>
<comment type="caution">
    <text evidence="3">The sequence shown here is derived from an EMBL/GenBank/DDBJ whole genome shotgun (WGS) entry which is preliminary data.</text>
</comment>
<reference evidence="3 4" key="1">
    <citation type="submission" date="2021-08" db="EMBL/GenBank/DDBJ databases">
        <authorList>
            <person name="Peeters C."/>
        </authorList>
    </citation>
    <scope>NUCLEOTIDE SEQUENCE [LARGE SCALE GENOMIC DNA]</scope>
    <source>
        <strain evidence="3 4">LMG 32289</strain>
    </source>
</reference>
<evidence type="ECO:0000313" key="4">
    <source>
        <dbReference type="Proteomes" id="UP000706525"/>
    </source>
</evidence>
<evidence type="ECO:0000259" key="2">
    <source>
        <dbReference type="PROSITE" id="PS50878"/>
    </source>
</evidence>
<sequence length="464" mass="52272">MQFLYNRKVLESAGFRYMLRTDISRFFPTIYTHSVPWALHGKAAAKKNRKATPKFFGNLLDLALRQAQDEQTFGLPIGPDTSHIIAEAIATAVDMELKKRLKGLPAGFRYVDDYFMFFATAREAESALAALIRSLKEFELQVNFEKTKTSPVLEITDDFWSHRLRSFSIAKAGPKQGADFSHFFELAKELARLNADESVMIYALKKSSSVIVRKNNWDRFEAHVCQVAMGYPNTLQTVARIFSTYKSVGYPLSKARLSRFINALIEDHAPLGHHSEVAWCLWMAKDLGLHLSEENIDLVAEMHSSVCALILMDLNSTGSLTKVPKNTFWKAQEKSSALYDDLWLLAYEAGIRGWSGFANTHIAADAAFNCLLALNVHFYDQSATLKPLFTAKQDALARKNLAGVEALFDLDDVENWLDYEEGDGGYEGVIFSFDGDIDGFDKDDQESEDEDEDEDGEAEDSSYF</sequence>
<dbReference type="EMBL" id="CAJZAG010000011">
    <property type="protein sequence ID" value="CAG9183413.1"/>
    <property type="molecule type" value="Genomic_DNA"/>
</dbReference>
<protein>
    <recommendedName>
        <fullName evidence="2">Reverse transcriptase domain-containing protein</fullName>
    </recommendedName>
</protein>
<organism evidence="3 4">
    <name type="scientific">Cupriavidus pampae</name>
    <dbReference type="NCBI Taxonomy" id="659251"/>
    <lineage>
        <taxon>Bacteria</taxon>
        <taxon>Pseudomonadati</taxon>
        <taxon>Pseudomonadota</taxon>
        <taxon>Betaproteobacteria</taxon>
        <taxon>Burkholderiales</taxon>
        <taxon>Burkholderiaceae</taxon>
        <taxon>Cupriavidus</taxon>
    </lineage>
</organism>
<name>A0ABM8XSV8_9BURK</name>
<dbReference type="InterPro" id="IPR000477">
    <property type="entry name" value="RT_dom"/>
</dbReference>
<keyword evidence="4" id="KW-1185">Reference proteome</keyword>
<evidence type="ECO:0000256" key="1">
    <source>
        <dbReference type="SAM" id="MobiDB-lite"/>
    </source>
</evidence>
<evidence type="ECO:0000313" key="3">
    <source>
        <dbReference type="EMBL" id="CAG9183413.1"/>
    </source>
</evidence>
<feature type="domain" description="Reverse transcriptase" evidence="2">
    <location>
        <begin position="1"/>
        <end position="164"/>
    </location>
</feature>